<accession>A0A521ACW1</accession>
<feature type="transmembrane region" description="Helical" evidence="1">
    <location>
        <begin position="9"/>
        <end position="26"/>
    </location>
</feature>
<evidence type="ECO:0000313" key="2">
    <source>
        <dbReference type="EMBL" id="SMO32652.1"/>
    </source>
</evidence>
<dbReference type="AlphaFoldDB" id="A0A521ACW1"/>
<keyword evidence="1" id="KW-0472">Membrane</keyword>
<proteinExistence type="predicted"/>
<evidence type="ECO:0000313" key="3">
    <source>
        <dbReference type="Proteomes" id="UP000319267"/>
    </source>
</evidence>
<keyword evidence="1" id="KW-0812">Transmembrane</keyword>
<evidence type="ECO:0000256" key="1">
    <source>
        <dbReference type="SAM" id="Phobius"/>
    </source>
</evidence>
<protein>
    <submittedName>
        <fullName evidence="2">Uncharacterized protein</fullName>
    </submittedName>
</protein>
<dbReference type="EMBL" id="FXTQ01000001">
    <property type="protein sequence ID" value="SMO32652.1"/>
    <property type="molecule type" value="Genomic_DNA"/>
</dbReference>
<reference evidence="2 3" key="1">
    <citation type="submission" date="2017-05" db="EMBL/GenBank/DDBJ databases">
        <authorList>
            <person name="Varghese N."/>
            <person name="Submissions S."/>
        </authorList>
    </citation>
    <scope>NUCLEOTIDE SEQUENCE [LARGE SCALE GENOMIC DNA]</scope>
    <source>
        <strain evidence="2 3">DSM 29982</strain>
    </source>
</reference>
<name>A0A521ACW1_9FLAO</name>
<dbReference type="Proteomes" id="UP000319267">
    <property type="component" value="Unassembled WGS sequence"/>
</dbReference>
<keyword evidence="1" id="KW-1133">Transmembrane helix</keyword>
<organism evidence="2 3">
    <name type="scientific">Flavobacterium nitrogenifigens</name>
    <dbReference type="NCBI Taxonomy" id="1617283"/>
    <lineage>
        <taxon>Bacteria</taxon>
        <taxon>Pseudomonadati</taxon>
        <taxon>Bacteroidota</taxon>
        <taxon>Flavobacteriia</taxon>
        <taxon>Flavobacteriales</taxon>
        <taxon>Flavobacteriaceae</taxon>
        <taxon>Flavobacterium</taxon>
    </lineage>
</organism>
<keyword evidence="3" id="KW-1185">Reference proteome</keyword>
<feature type="transmembrane region" description="Helical" evidence="1">
    <location>
        <begin position="85"/>
        <end position="106"/>
    </location>
</feature>
<sequence length="109" mass="12361">MKNISNKKLFSIFAVLLILDIIGLIFQTQKTGAYNLNGSYSEANSVGLIVSVLFGIVISFPLLFAFIAAVIALFMNKVLSYKKRFIRIFLFILVIFYALFLVRILLNFI</sequence>
<feature type="transmembrane region" description="Helical" evidence="1">
    <location>
        <begin position="46"/>
        <end position="73"/>
    </location>
</feature>
<gene>
    <name evidence="2" type="ORF">SAMN06265220_10130</name>
</gene>